<evidence type="ECO:0000256" key="4">
    <source>
        <dbReference type="ARBA" id="ARBA00022801"/>
    </source>
</evidence>
<keyword evidence="2" id="KW-0645">Protease</keyword>
<dbReference type="GO" id="GO:0006508">
    <property type="term" value="P:proteolysis"/>
    <property type="evidence" value="ECO:0007669"/>
    <property type="project" value="UniProtKB-KW"/>
</dbReference>
<dbReference type="SUPFAM" id="SSF50630">
    <property type="entry name" value="Acid proteases"/>
    <property type="match status" value="1"/>
</dbReference>
<dbReference type="Proteomes" id="UP000636709">
    <property type="component" value="Unassembled WGS sequence"/>
</dbReference>
<keyword evidence="9" id="KW-1185">Reference proteome</keyword>
<feature type="domain" description="Peptidase A1" evidence="7">
    <location>
        <begin position="48"/>
        <end position="387"/>
    </location>
</feature>
<evidence type="ECO:0000259" key="7">
    <source>
        <dbReference type="PROSITE" id="PS51767"/>
    </source>
</evidence>
<dbReference type="PROSITE" id="PS51767">
    <property type="entry name" value="PEPTIDASE_A1"/>
    <property type="match status" value="1"/>
</dbReference>
<dbReference type="CDD" id="cd05476">
    <property type="entry name" value="pepsin_A_like_plant"/>
    <property type="match status" value="1"/>
</dbReference>
<dbReference type="InterPro" id="IPR032861">
    <property type="entry name" value="TAXi_N"/>
</dbReference>
<comment type="caution">
    <text evidence="8">The sequence shown here is derived from an EMBL/GenBank/DDBJ whole genome shotgun (WGS) entry which is preliminary data.</text>
</comment>
<evidence type="ECO:0000313" key="9">
    <source>
        <dbReference type="Proteomes" id="UP000636709"/>
    </source>
</evidence>
<dbReference type="Gene3D" id="2.40.70.10">
    <property type="entry name" value="Acid Proteases"/>
    <property type="match status" value="2"/>
</dbReference>
<dbReference type="OrthoDB" id="632849at2759"/>
<feature type="active site" evidence="6">
    <location>
        <position position="66"/>
    </location>
</feature>
<dbReference type="PANTHER" id="PTHR13683">
    <property type="entry name" value="ASPARTYL PROTEASES"/>
    <property type="match status" value="1"/>
</dbReference>
<dbReference type="PRINTS" id="PR00792">
    <property type="entry name" value="PEPSIN"/>
</dbReference>
<sequence length="391" mass="43173">MNKDGAFHFPVLHRKHPCIDDPSPTVHAASVSDAGTVIGNNKIHQGKYFMAISLGTPAVFNLVAIDTGSTLSWVHCQRCQIFCHKQAPEAGAIFDPQNSTTYRHIGCSTEDCIDIHQDNGVPYGCIEEADTCLYIVRYGSSQYSAGKLGRDRLALGGADNYTVVDDFIFGCSEDDSFKGYEAGVLGFGNKSYSYFNQVARQTSYNALAYCFPIDHQAEGLELVTPLILGYGRQLSHVYSIQQLDMMVDGKRLDVDPSFYTRRMMVVDSGTDVIFISPPIFYAFDDAMTAAMQVKGYVREYGNGACFTSAGGKAVNWRDLPTVEMKFIRATLKLPPENVFHDEQPPGRICLAFQPDTSGVQGVQILGNKALRSFRVVYDLQKMTLAFQARAC</sequence>
<keyword evidence="3" id="KW-0064">Aspartyl protease</keyword>
<proteinExistence type="inferred from homology"/>
<dbReference type="InterPro" id="IPR034161">
    <property type="entry name" value="Pepsin-like_plant"/>
</dbReference>
<dbReference type="PANTHER" id="PTHR13683:SF835">
    <property type="entry name" value="PEPTIDASE A1 DOMAIN-CONTAINING PROTEIN"/>
    <property type="match status" value="1"/>
</dbReference>
<dbReference type="Pfam" id="PF14541">
    <property type="entry name" value="TAXi_C"/>
    <property type="match status" value="1"/>
</dbReference>
<dbReference type="InterPro" id="IPR021109">
    <property type="entry name" value="Peptidase_aspartic_dom_sf"/>
</dbReference>
<evidence type="ECO:0000256" key="6">
    <source>
        <dbReference type="PIRSR" id="PIRSR601461-1"/>
    </source>
</evidence>
<dbReference type="GO" id="GO:0004190">
    <property type="term" value="F:aspartic-type endopeptidase activity"/>
    <property type="evidence" value="ECO:0007669"/>
    <property type="project" value="UniProtKB-KW"/>
</dbReference>
<dbReference type="InterPro" id="IPR001461">
    <property type="entry name" value="Aspartic_peptidase_A1"/>
</dbReference>
<keyword evidence="5" id="KW-0325">Glycoprotein</keyword>
<evidence type="ECO:0000256" key="2">
    <source>
        <dbReference type="ARBA" id="ARBA00022670"/>
    </source>
</evidence>
<reference evidence="8" key="1">
    <citation type="submission" date="2020-07" db="EMBL/GenBank/DDBJ databases">
        <title>Genome sequence and genetic diversity analysis of an under-domesticated orphan crop, white fonio (Digitaria exilis).</title>
        <authorList>
            <person name="Bennetzen J.L."/>
            <person name="Chen S."/>
            <person name="Ma X."/>
            <person name="Wang X."/>
            <person name="Yssel A.E.J."/>
            <person name="Chaluvadi S.R."/>
            <person name="Johnson M."/>
            <person name="Gangashetty P."/>
            <person name="Hamidou F."/>
            <person name="Sanogo M.D."/>
            <person name="Zwaenepoel A."/>
            <person name="Wallace J."/>
            <person name="Van De Peer Y."/>
            <person name="Van Deynze A."/>
        </authorList>
    </citation>
    <scope>NUCLEOTIDE SEQUENCE</scope>
    <source>
        <tissue evidence="8">Leaves</tissue>
    </source>
</reference>
<evidence type="ECO:0000313" key="8">
    <source>
        <dbReference type="EMBL" id="KAF8657930.1"/>
    </source>
</evidence>
<evidence type="ECO:0000256" key="3">
    <source>
        <dbReference type="ARBA" id="ARBA00022750"/>
    </source>
</evidence>
<gene>
    <name evidence="8" type="ORF">HU200_059740</name>
</gene>
<protein>
    <recommendedName>
        <fullName evidence="7">Peptidase A1 domain-containing protein</fullName>
    </recommendedName>
</protein>
<dbReference type="AlphaFoldDB" id="A0A835AC44"/>
<dbReference type="Pfam" id="PF14543">
    <property type="entry name" value="TAXi_N"/>
    <property type="match status" value="1"/>
</dbReference>
<feature type="active site" evidence="6">
    <location>
        <position position="267"/>
    </location>
</feature>
<accession>A0A835AC44</accession>
<name>A0A835AC44_9POAL</name>
<dbReference type="InterPro" id="IPR032799">
    <property type="entry name" value="TAXi_C"/>
</dbReference>
<dbReference type="EMBL" id="JACEFO010002486">
    <property type="protein sequence ID" value="KAF8657930.1"/>
    <property type="molecule type" value="Genomic_DNA"/>
</dbReference>
<evidence type="ECO:0000256" key="1">
    <source>
        <dbReference type="ARBA" id="ARBA00007447"/>
    </source>
</evidence>
<organism evidence="8 9">
    <name type="scientific">Digitaria exilis</name>
    <dbReference type="NCBI Taxonomy" id="1010633"/>
    <lineage>
        <taxon>Eukaryota</taxon>
        <taxon>Viridiplantae</taxon>
        <taxon>Streptophyta</taxon>
        <taxon>Embryophyta</taxon>
        <taxon>Tracheophyta</taxon>
        <taxon>Spermatophyta</taxon>
        <taxon>Magnoliopsida</taxon>
        <taxon>Liliopsida</taxon>
        <taxon>Poales</taxon>
        <taxon>Poaceae</taxon>
        <taxon>PACMAD clade</taxon>
        <taxon>Panicoideae</taxon>
        <taxon>Panicodae</taxon>
        <taxon>Paniceae</taxon>
        <taxon>Anthephorinae</taxon>
        <taxon>Digitaria</taxon>
    </lineage>
</organism>
<comment type="similarity">
    <text evidence="1">Belongs to the peptidase A1 family.</text>
</comment>
<evidence type="ECO:0000256" key="5">
    <source>
        <dbReference type="ARBA" id="ARBA00023180"/>
    </source>
</evidence>
<keyword evidence="4" id="KW-0378">Hydrolase</keyword>
<dbReference type="FunFam" id="2.40.70.10:FF:000077">
    <property type="entry name" value="Aspartic proteinase nepenthesin-2"/>
    <property type="match status" value="1"/>
</dbReference>
<dbReference type="InterPro" id="IPR033121">
    <property type="entry name" value="PEPTIDASE_A1"/>
</dbReference>